<gene>
    <name evidence="4" type="ORF">CU098_004573</name>
</gene>
<feature type="domain" description="HAM1-like N-terminal" evidence="3">
    <location>
        <begin position="30"/>
        <end position="663"/>
    </location>
</feature>
<dbReference type="InterPro" id="IPR045967">
    <property type="entry name" value="HAM1-like_N"/>
</dbReference>
<dbReference type="AlphaFoldDB" id="A0A367J7S8"/>
<evidence type="ECO:0000313" key="4">
    <source>
        <dbReference type="EMBL" id="RCH85955.1"/>
    </source>
</evidence>
<evidence type="ECO:0000256" key="1">
    <source>
        <dbReference type="SAM" id="MobiDB-lite"/>
    </source>
</evidence>
<dbReference type="EMBL" id="PJQM01004044">
    <property type="protein sequence ID" value="RCH85955.1"/>
    <property type="molecule type" value="Genomic_DNA"/>
</dbReference>
<dbReference type="Pfam" id="PF14613">
    <property type="entry name" value="HAM1_C"/>
    <property type="match status" value="1"/>
</dbReference>
<dbReference type="Pfam" id="PF19343">
    <property type="entry name" value="HAM1_N"/>
    <property type="match status" value="1"/>
</dbReference>
<feature type="domain" description="HAM1-like C-terminal" evidence="2">
    <location>
        <begin position="678"/>
        <end position="731"/>
    </location>
</feature>
<proteinExistence type="predicted"/>
<feature type="region of interest" description="Disordered" evidence="1">
    <location>
        <begin position="1"/>
        <end position="32"/>
    </location>
</feature>
<dbReference type="PANTHER" id="PTHR31138">
    <property type="entry name" value="CHROMOSOME 19, WHOLE GENOME SHOTGUN SEQUENCE"/>
    <property type="match status" value="1"/>
</dbReference>
<evidence type="ECO:0000259" key="3">
    <source>
        <dbReference type="Pfam" id="PF19343"/>
    </source>
</evidence>
<evidence type="ECO:0000259" key="2">
    <source>
        <dbReference type="Pfam" id="PF14613"/>
    </source>
</evidence>
<dbReference type="Proteomes" id="UP000253551">
    <property type="component" value="Unassembled WGS sequence"/>
</dbReference>
<dbReference type="PANTHER" id="PTHR31138:SF1">
    <property type="entry name" value="PDZ DOMAIN-CONTAINING PROTEIN"/>
    <property type="match status" value="1"/>
</dbReference>
<dbReference type="Gene3D" id="3.15.10.10">
    <property type="entry name" value="Bactericidal permeability-increasing protein, domain 1"/>
    <property type="match status" value="1"/>
</dbReference>
<protein>
    <submittedName>
        <fullName evidence="4">Uncharacterized protein</fullName>
    </submittedName>
</protein>
<name>A0A367J7S8_RHIST</name>
<reference evidence="4 5" key="1">
    <citation type="journal article" date="2018" name="G3 (Bethesda)">
        <title>Phylogenetic and Phylogenomic Definition of Rhizopus Species.</title>
        <authorList>
            <person name="Gryganskyi A.P."/>
            <person name="Golan J."/>
            <person name="Dolatabadi S."/>
            <person name="Mondo S."/>
            <person name="Robb S."/>
            <person name="Idnurm A."/>
            <person name="Muszewska A."/>
            <person name="Steczkiewicz K."/>
            <person name="Masonjones S."/>
            <person name="Liao H.L."/>
            <person name="Gajdeczka M.T."/>
            <person name="Anike F."/>
            <person name="Vuek A."/>
            <person name="Anishchenko I.M."/>
            <person name="Voigt K."/>
            <person name="de Hoog G.S."/>
            <person name="Smith M.E."/>
            <person name="Heitman J."/>
            <person name="Vilgalys R."/>
            <person name="Stajich J.E."/>
        </authorList>
    </citation>
    <scope>NUCLEOTIDE SEQUENCE [LARGE SCALE GENOMIC DNA]</scope>
    <source>
        <strain evidence="4 5">LSU 92-RS-03</strain>
    </source>
</reference>
<dbReference type="STRING" id="4846.A0A367J7S8"/>
<accession>A0A367J7S8</accession>
<feature type="non-terminal residue" evidence="4">
    <location>
        <position position="796"/>
    </location>
</feature>
<dbReference type="OrthoDB" id="19394at2759"/>
<keyword evidence="5" id="KW-1185">Reference proteome</keyword>
<dbReference type="GO" id="GO:0008289">
    <property type="term" value="F:lipid binding"/>
    <property type="evidence" value="ECO:0007669"/>
    <property type="project" value="InterPro"/>
</dbReference>
<comment type="caution">
    <text evidence="4">The sequence shown here is derived from an EMBL/GenBank/DDBJ whole genome shotgun (WGS) entry which is preliminary data.</text>
</comment>
<feature type="compositionally biased region" description="Low complexity" evidence="1">
    <location>
        <begin position="1"/>
        <end position="17"/>
    </location>
</feature>
<organism evidence="4 5">
    <name type="scientific">Rhizopus stolonifer</name>
    <name type="common">Rhizopus nigricans</name>
    <dbReference type="NCBI Taxonomy" id="4846"/>
    <lineage>
        <taxon>Eukaryota</taxon>
        <taxon>Fungi</taxon>
        <taxon>Fungi incertae sedis</taxon>
        <taxon>Mucoromycota</taxon>
        <taxon>Mucoromycotina</taxon>
        <taxon>Mucoromycetes</taxon>
        <taxon>Mucorales</taxon>
        <taxon>Mucorineae</taxon>
        <taxon>Rhizopodaceae</taxon>
        <taxon>Rhizopus</taxon>
    </lineage>
</organism>
<evidence type="ECO:0000313" key="5">
    <source>
        <dbReference type="Proteomes" id="UP000253551"/>
    </source>
</evidence>
<dbReference type="InterPro" id="IPR017943">
    <property type="entry name" value="Bactericidal_perm-incr_a/b_dom"/>
</dbReference>
<dbReference type="InterPro" id="IPR027842">
    <property type="entry name" value="HAM1-like_C"/>
</dbReference>
<sequence length="796" mass="90738">MNPTNKTHPTTDPTMTTHQQNKPLSEVDPKAAKQRAAENKLQLLSTLQILKKEGKMPHNEQLLDLLERLKTNQIISSREHMMSDEGKRLFNDFRDLISTIEKALQVKNKEELFQSLVYHLHCMESPLNKDHVSQSVKSQDTGAAQEDGRKASDALYKIGKLLLVNNEFRSLLGELVDISQDLFNSVTGKMGDSIQQAGSNLQGNQSSDRSGKHLVDSALDTVLQKGDQMHDREHKRNSLHDQEPHLVNASKDDSRHQGLLNTGDSVHPSVIPGGFPTANKNTAPGTTEHYNLPEGALDTNDVPGNQRRYQEKMRNEMQSHKNYAQEEINKKFPKEKQDELLERLKFTLAEVQKHPEYQEAINTLVHLVKSWSSRLSKVTQDVTSKAKANDKPEQMSYRERAEKELKTIIETWAQDYSIDPLLHGVQDVMQDVQNDDHLKKYYRSVIQYADRLMREAGYAAQDRSTEDGKRIMEEGKHIVKGRYKDHLDNLSSEARKIMHLMAEDDISKELNHRITTIHRHMWMDEEGNPAFKPQLLNDFKLTLLPAFIDEIKYIPVPRIEYSDNQFDVAVDNLIISGDTLLPNVFETKVESFSSFSLRSSETAPKPSRQSLFVRMSEIQADIDDVVFFYKKKSGFPKISDRGVASISVDGKGITLTLRVNSVSDNPAKTFKVAHCKCNVDNLKVKINDSKHDILYKALRPILIGQIRKQIARSIENKAIEILNQADQKLTNSIVNMNQNLQNKAYQALPEEERARQPPPNVSQARPRPGLMSTLASLMNRNIKSRVQRRNDMKRSD</sequence>
<dbReference type="SUPFAM" id="SSF55394">
    <property type="entry name" value="Bactericidal permeability-increasing protein, BPI"/>
    <property type="match status" value="1"/>
</dbReference>